<dbReference type="Proteomes" id="UP000053558">
    <property type="component" value="Unassembled WGS sequence"/>
</dbReference>
<protein>
    <recommendedName>
        <fullName evidence="8 10">Man(5)GlcNAc(2)-PP-dolichol translocation protein RFT1</fullName>
    </recommendedName>
</protein>
<keyword evidence="4 10" id="KW-0812">Transmembrane</keyword>
<evidence type="ECO:0000256" key="7">
    <source>
        <dbReference type="ARBA" id="ARBA00023136"/>
    </source>
</evidence>
<name>A0A5M3N2T2_CONPW</name>
<feature type="transmembrane region" description="Helical" evidence="10">
    <location>
        <begin position="389"/>
        <end position="409"/>
    </location>
</feature>
<organism evidence="11 12">
    <name type="scientific">Coniophora puteana (strain RWD-64-598)</name>
    <name type="common">Brown rot fungus</name>
    <dbReference type="NCBI Taxonomy" id="741705"/>
    <lineage>
        <taxon>Eukaryota</taxon>
        <taxon>Fungi</taxon>
        <taxon>Dikarya</taxon>
        <taxon>Basidiomycota</taxon>
        <taxon>Agaricomycotina</taxon>
        <taxon>Agaricomycetes</taxon>
        <taxon>Agaricomycetidae</taxon>
        <taxon>Boletales</taxon>
        <taxon>Coniophorineae</taxon>
        <taxon>Coniophoraceae</taxon>
        <taxon>Coniophora</taxon>
    </lineage>
</organism>
<dbReference type="GO" id="GO:0006488">
    <property type="term" value="P:dolichol-linked oligosaccharide biosynthetic process"/>
    <property type="evidence" value="ECO:0007669"/>
    <property type="project" value="InterPro"/>
</dbReference>
<dbReference type="PANTHER" id="PTHR13117">
    <property type="entry name" value="ENDOPLASMIC RETICULUM MULTISPAN TRANSMEMBRANE PROTEIN-RELATED"/>
    <property type="match status" value="1"/>
</dbReference>
<evidence type="ECO:0000256" key="9">
    <source>
        <dbReference type="ARBA" id="ARBA00045912"/>
    </source>
</evidence>
<evidence type="ECO:0000256" key="3">
    <source>
        <dbReference type="ARBA" id="ARBA00010288"/>
    </source>
</evidence>
<reference evidence="12" key="1">
    <citation type="journal article" date="2012" name="Science">
        <title>The Paleozoic origin of enzymatic lignin decomposition reconstructed from 31 fungal genomes.</title>
        <authorList>
            <person name="Floudas D."/>
            <person name="Binder M."/>
            <person name="Riley R."/>
            <person name="Barry K."/>
            <person name="Blanchette R.A."/>
            <person name="Henrissat B."/>
            <person name="Martinez A.T."/>
            <person name="Otillar R."/>
            <person name="Spatafora J.W."/>
            <person name="Yadav J.S."/>
            <person name="Aerts A."/>
            <person name="Benoit I."/>
            <person name="Boyd A."/>
            <person name="Carlson A."/>
            <person name="Copeland A."/>
            <person name="Coutinho P.M."/>
            <person name="de Vries R.P."/>
            <person name="Ferreira P."/>
            <person name="Findley K."/>
            <person name="Foster B."/>
            <person name="Gaskell J."/>
            <person name="Glotzer D."/>
            <person name="Gorecki P."/>
            <person name="Heitman J."/>
            <person name="Hesse C."/>
            <person name="Hori C."/>
            <person name="Igarashi K."/>
            <person name="Jurgens J.A."/>
            <person name="Kallen N."/>
            <person name="Kersten P."/>
            <person name="Kohler A."/>
            <person name="Kuees U."/>
            <person name="Kumar T.K.A."/>
            <person name="Kuo A."/>
            <person name="LaButti K."/>
            <person name="Larrondo L.F."/>
            <person name="Lindquist E."/>
            <person name="Ling A."/>
            <person name="Lombard V."/>
            <person name="Lucas S."/>
            <person name="Lundell T."/>
            <person name="Martin R."/>
            <person name="McLaughlin D.J."/>
            <person name="Morgenstern I."/>
            <person name="Morin E."/>
            <person name="Murat C."/>
            <person name="Nagy L.G."/>
            <person name="Nolan M."/>
            <person name="Ohm R.A."/>
            <person name="Patyshakuliyeva A."/>
            <person name="Rokas A."/>
            <person name="Ruiz-Duenas F.J."/>
            <person name="Sabat G."/>
            <person name="Salamov A."/>
            <person name="Samejima M."/>
            <person name="Schmutz J."/>
            <person name="Slot J.C."/>
            <person name="St John F."/>
            <person name="Stenlid J."/>
            <person name="Sun H."/>
            <person name="Sun S."/>
            <person name="Syed K."/>
            <person name="Tsang A."/>
            <person name="Wiebenga A."/>
            <person name="Young D."/>
            <person name="Pisabarro A."/>
            <person name="Eastwood D.C."/>
            <person name="Martin F."/>
            <person name="Cullen D."/>
            <person name="Grigoriev I.V."/>
            <person name="Hibbett D.S."/>
        </authorList>
    </citation>
    <scope>NUCLEOTIDE SEQUENCE [LARGE SCALE GENOMIC DNA]</scope>
    <source>
        <strain evidence="12">RWD-64-598 SS2</strain>
    </source>
</reference>
<evidence type="ECO:0000256" key="8">
    <source>
        <dbReference type="ARBA" id="ARBA00044793"/>
    </source>
</evidence>
<dbReference type="OrthoDB" id="9979195at2759"/>
<feature type="transmembrane region" description="Helical" evidence="10">
    <location>
        <begin position="421"/>
        <end position="440"/>
    </location>
</feature>
<accession>A0A5M3N2T2</accession>
<dbReference type="EMBL" id="JH711574">
    <property type="protein sequence ID" value="EIW85334.1"/>
    <property type="molecule type" value="Genomic_DNA"/>
</dbReference>
<evidence type="ECO:0000313" key="12">
    <source>
        <dbReference type="Proteomes" id="UP000053558"/>
    </source>
</evidence>
<dbReference type="InterPro" id="IPR007594">
    <property type="entry name" value="RFT1"/>
</dbReference>
<comment type="function">
    <text evidence="9 10">Intramembrane glycolipid transporter that operates in the biosynthetic pathway of dolichol-linked oligosaccharides, the glycan precursors employed in protein asparagine (N)-glycosylation. The sequential addition of sugars to dolichol pyrophosphate produces dolichol-linked oligosaccharides containing fourteen sugars, including two GlcNAcs, nine mannoses and three glucoses. Once assembled, the oligosaccharide is transferred from the lipid to nascent proteins by oligosaccharyltransferases. The assembly of dolichol-linked oligosaccharides begins on the cytosolic side of the endoplasmic reticulum membrane and finishes in its lumen. RFT1 could mediate the translocation of the cytosolically oriented intermediate DolPP-GlcNAc2Man5, produced by ALG11, into the ER lumen where dolichol-linked oligosaccharides assembly continues. However, the intramembrane lipid transporter activity could not be confirmed in vitro.</text>
</comment>
<comment type="caution">
    <text evidence="11">The sequence shown here is derived from an EMBL/GenBank/DDBJ whole genome shotgun (WGS) entry which is preliminary data.</text>
</comment>
<evidence type="ECO:0000313" key="11">
    <source>
        <dbReference type="EMBL" id="EIW85334.1"/>
    </source>
</evidence>
<dbReference type="RefSeq" id="XP_007764845.1">
    <property type="nucleotide sequence ID" value="XM_007766655.1"/>
</dbReference>
<evidence type="ECO:0000256" key="6">
    <source>
        <dbReference type="ARBA" id="ARBA00022989"/>
    </source>
</evidence>
<keyword evidence="5 10" id="KW-0256">Endoplasmic reticulum</keyword>
<proteinExistence type="inferred from homology"/>
<evidence type="ECO:0000256" key="4">
    <source>
        <dbReference type="ARBA" id="ARBA00022692"/>
    </source>
</evidence>
<keyword evidence="12" id="KW-1185">Reference proteome</keyword>
<dbReference type="PANTHER" id="PTHR13117:SF5">
    <property type="entry name" value="PROTEIN RFT1 HOMOLOG"/>
    <property type="match status" value="1"/>
</dbReference>
<evidence type="ECO:0000256" key="2">
    <source>
        <dbReference type="ARBA" id="ARBA00004922"/>
    </source>
</evidence>
<feature type="transmembrane region" description="Helical" evidence="10">
    <location>
        <begin position="523"/>
        <end position="545"/>
    </location>
</feature>
<dbReference type="OMA" id="WPGKLFG"/>
<evidence type="ECO:0000256" key="5">
    <source>
        <dbReference type="ARBA" id="ARBA00022824"/>
    </source>
</evidence>
<sequence>MSTPERAPAARLDGKASLRSVSSLIGLQLFSRIATFAFNQILFRYASPEAYGTAAVQFELILSTILFLSREGVRNALLRAWPQKPTSPHHDSRPYNAALNLASVPLVVGLPIAAVTTLSYIFAASKDTQSQALFQPAVLTYAIAAVIELMSEPLHNQAMGEGLTSVRVSAEGLGITGKSLATCGMLLFDSWSGYGGELALLAFGLGQLAYSVLVVVAYSSRLGWPQLWPVRLTGIFPRESATAQFSSFFNTEALQLALSMTYHSLIKHLLTEGDKVIVSWWSPLDGQGGYALAVNYGSLVARIVFQPVEEICRLYFSKLLSETNTSKAKAQRESDSANASSALMTLISVQLAFSALVLVFGHSYLPIALHVLLPPQYLATSAPQVLSAWVWYIPFLAINGGLEAFLSSVMTPSQVRSQSRWMIAFSVVYISSAITLYSLGFGDAALVYANIINLSARIVYALEFTSSYFLNVGRPLDWRAALPHKYFVAMVWLSYTLIETYARRAAVMKAVEESGRQAVFSRVVVSHIALGGVLGILCLTSWWILIGSSLRSSYLHHKKD</sequence>
<dbReference type="GO" id="GO:0034203">
    <property type="term" value="P:glycolipid translocation"/>
    <property type="evidence" value="ECO:0007669"/>
    <property type="project" value="TreeGrafter"/>
</dbReference>
<evidence type="ECO:0000256" key="10">
    <source>
        <dbReference type="RuleBase" id="RU365067"/>
    </source>
</evidence>
<dbReference type="GO" id="GO:0005789">
    <property type="term" value="C:endoplasmic reticulum membrane"/>
    <property type="evidence" value="ECO:0007669"/>
    <property type="project" value="UniProtKB-SubCell"/>
</dbReference>
<feature type="transmembrane region" description="Helical" evidence="10">
    <location>
        <begin position="198"/>
        <end position="218"/>
    </location>
</feature>
<keyword evidence="10" id="KW-0813">Transport</keyword>
<comment type="subcellular location">
    <subcellularLocation>
        <location evidence="1 10">Endoplasmic reticulum membrane</location>
        <topology evidence="1 10">Multi-pass membrane protein</topology>
    </subcellularLocation>
</comment>
<dbReference type="KEGG" id="cput:CONPUDRAFT_118091"/>
<evidence type="ECO:0000256" key="1">
    <source>
        <dbReference type="ARBA" id="ARBA00004477"/>
    </source>
</evidence>
<keyword evidence="6 10" id="KW-1133">Transmembrane helix</keyword>
<gene>
    <name evidence="11" type="ORF">CONPUDRAFT_118091</name>
</gene>
<comment type="similarity">
    <text evidence="3 10">Belongs to the RFT1 family.</text>
</comment>
<feature type="transmembrane region" description="Helical" evidence="10">
    <location>
        <begin position="97"/>
        <end position="121"/>
    </location>
</feature>
<comment type="pathway">
    <text evidence="2">Protein modification; protein glycosylation.</text>
</comment>
<comment type="caution">
    <text evidence="10">Lacks conserved residue(s) required for the propagation of feature annotation.</text>
</comment>
<dbReference type="Pfam" id="PF04506">
    <property type="entry name" value="Rft-1"/>
    <property type="match status" value="1"/>
</dbReference>
<dbReference type="AlphaFoldDB" id="A0A5M3N2T2"/>
<feature type="transmembrane region" description="Helical" evidence="10">
    <location>
        <begin position="486"/>
        <end position="502"/>
    </location>
</feature>
<feature type="transmembrane region" description="Helical" evidence="10">
    <location>
        <begin position="342"/>
        <end position="369"/>
    </location>
</feature>
<dbReference type="GeneID" id="19199362"/>
<feature type="transmembrane region" description="Helical" evidence="10">
    <location>
        <begin position="133"/>
        <end position="151"/>
    </location>
</feature>
<feature type="transmembrane region" description="Helical" evidence="10">
    <location>
        <begin position="20"/>
        <end position="38"/>
    </location>
</feature>
<keyword evidence="7 10" id="KW-0472">Membrane</keyword>